<dbReference type="SUPFAM" id="SSF57667">
    <property type="entry name" value="beta-beta-alpha zinc fingers"/>
    <property type="match status" value="1"/>
</dbReference>
<evidence type="ECO:0000256" key="2">
    <source>
        <dbReference type="ARBA" id="ARBA00022737"/>
    </source>
</evidence>
<dbReference type="AlphaFoldDB" id="A0AAV5AEA3"/>
<keyword evidence="1" id="KW-0479">Metal-binding</keyword>
<accession>A0AAV5AEA3</accession>
<feature type="region of interest" description="Disordered" evidence="6">
    <location>
        <begin position="1"/>
        <end position="102"/>
    </location>
</feature>
<organism evidence="8 9">
    <name type="scientific">Clathrus columnatus</name>
    <dbReference type="NCBI Taxonomy" id="1419009"/>
    <lineage>
        <taxon>Eukaryota</taxon>
        <taxon>Fungi</taxon>
        <taxon>Dikarya</taxon>
        <taxon>Basidiomycota</taxon>
        <taxon>Agaricomycotina</taxon>
        <taxon>Agaricomycetes</taxon>
        <taxon>Phallomycetidae</taxon>
        <taxon>Phallales</taxon>
        <taxon>Clathraceae</taxon>
        <taxon>Clathrus</taxon>
    </lineage>
</organism>
<evidence type="ECO:0000259" key="7">
    <source>
        <dbReference type="PROSITE" id="PS50157"/>
    </source>
</evidence>
<name>A0AAV5AEA3_9AGAM</name>
<reference evidence="8" key="1">
    <citation type="submission" date="2021-10" db="EMBL/GenBank/DDBJ databases">
        <title>De novo Genome Assembly of Clathrus columnatus (Basidiomycota, Fungi) Using Illumina and Nanopore Sequence Data.</title>
        <authorList>
            <person name="Ogiso-Tanaka E."/>
            <person name="Itagaki H."/>
            <person name="Hosoya T."/>
            <person name="Hosaka K."/>
        </authorList>
    </citation>
    <scope>NUCLEOTIDE SEQUENCE</scope>
    <source>
        <strain evidence="8">MO-923</strain>
    </source>
</reference>
<sequence>MSGSSSYYYTSSSGSSSRNNPSDEPQLPPLRAVLGDQLALPVHGSRYSSTGTYDPHSTRREHGFSSGSQYTSHSASSPGTYRDSYGHYHHSDPNMTHSYSQMNKEDAKKYICTWEGCGKRFERQNALDTHMNIHTDMKRE</sequence>
<dbReference type="EMBL" id="BPWL01000008">
    <property type="protein sequence ID" value="GJJ12961.1"/>
    <property type="molecule type" value="Genomic_DNA"/>
</dbReference>
<dbReference type="GO" id="GO:0008270">
    <property type="term" value="F:zinc ion binding"/>
    <property type="evidence" value="ECO:0007669"/>
    <property type="project" value="UniProtKB-KW"/>
</dbReference>
<dbReference type="Proteomes" id="UP001050691">
    <property type="component" value="Unassembled WGS sequence"/>
</dbReference>
<dbReference type="PROSITE" id="PS00028">
    <property type="entry name" value="ZINC_FINGER_C2H2_1"/>
    <property type="match status" value="1"/>
</dbReference>
<evidence type="ECO:0000313" key="9">
    <source>
        <dbReference type="Proteomes" id="UP001050691"/>
    </source>
</evidence>
<feature type="compositionally biased region" description="Polar residues" evidence="6">
    <location>
        <begin position="65"/>
        <end position="79"/>
    </location>
</feature>
<dbReference type="SMART" id="SM00355">
    <property type="entry name" value="ZnF_C2H2"/>
    <property type="match status" value="1"/>
</dbReference>
<keyword evidence="4" id="KW-0862">Zinc</keyword>
<feature type="compositionally biased region" description="Polar residues" evidence="6">
    <location>
        <begin position="93"/>
        <end position="102"/>
    </location>
</feature>
<dbReference type="PROSITE" id="PS50157">
    <property type="entry name" value="ZINC_FINGER_C2H2_2"/>
    <property type="match status" value="1"/>
</dbReference>
<evidence type="ECO:0000313" key="8">
    <source>
        <dbReference type="EMBL" id="GJJ12961.1"/>
    </source>
</evidence>
<keyword evidence="2" id="KW-0677">Repeat</keyword>
<keyword evidence="3 5" id="KW-0863">Zinc-finger</keyword>
<protein>
    <recommendedName>
        <fullName evidence="7">C2H2-type domain-containing protein</fullName>
    </recommendedName>
</protein>
<dbReference type="GO" id="GO:0000978">
    <property type="term" value="F:RNA polymerase II cis-regulatory region sequence-specific DNA binding"/>
    <property type="evidence" value="ECO:0007669"/>
    <property type="project" value="UniProtKB-ARBA"/>
</dbReference>
<dbReference type="InterPro" id="IPR013087">
    <property type="entry name" value="Znf_C2H2_type"/>
</dbReference>
<evidence type="ECO:0000256" key="4">
    <source>
        <dbReference type="ARBA" id="ARBA00022833"/>
    </source>
</evidence>
<evidence type="ECO:0000256" key="5">
    <source>
        <dbReference type="PROSITE-ProRule" id="PRU00042"/>
    </source>
</evidence>
<dbReference type="GO" id="GO:0000981">
    <property type="term" value="F:DNA-binding transcription factor activity, RNA polymerase II-specific"/>
    <property type="evidence" value="ECO:0007669"/>
    <property type="project" value="UniProtKB-ARBA"/>
</dbReference>
<gene>
    <name evidence="8" type="ORF">Clacol_007208</name>
</gene>
<keyword evidence="9" id="KW-1185">Reference proteome</keyword>
<evidence type="ECO:0000256" key="1">
    <source>
        <dbReference type="ARBA" id="ARBA00022723"/>
    </source>
</evidence>
<dbReference type="Gene3D" id="3.30.160.60">
    <property type="entry name" value="Classic Zinc Finger"/>
    <property type="match status" value="1"/>
</dbReference>
<evidence type="ECO:0000256" key="6">
    <source>
        <dbReference type="SAM" id="MobiDB-lite"/>
    </source>
</evidence>
<comment type="caution">
    <text evidence="8">The sequence shown here is derived from an EMBL/GenBank/DDBJ whole genome shotgun (WGS) entry which is preliminary data.</text>
</comment>
<dbReference type="FunFam" id="3.30.160.60:FF:000072">
    <property type="entry name" value="zinc finger protein 143 isoform X1"/>
    <property type="match status" value="1"/>
</dbReference>
<feature type="compositionally biased region" description="Low complexity" evidence="6">
    <location>
        <begin position="1"/>
        <end position="17"/>
    </location>
</feature>
<evidence type="ECO:0000256" key="3">
    <source>
        <dbReference type="ARBA" id="ARBA00022771"/>
    </source>
</evidence>
<proteinExistence type="predicted"/>
<feature type="domain" description="C2H2-type" evidence="7">
    <location>
        <begin position="110"/>
        <end position="139"/>
    </location>
</feature>
<dbReference type="InterPro" id="IPR036236">
    <property type="entry name" value="Znf_C2H2_sf"/>
</dbReference>